<evidence type="ECO:0000313" key="2">
    <source>
        <dbReference type="EMBL" id="TVU22978.1"/>
    </source>
</evidence>
<keyword evidence="3" id="KW-1185">Reference proteome</keyword>
<feature type="non-terminal residue" evidence="2">
    <location>
        <position position="137"/>
    </location>
</feature>
<reference evidence="2 3" key="1">
    <citation type="journal article" date="2019" name="Sci. Rep.">
        <title>A high-quality genome of Eragrostis curvula grass provides insights into Poaceae evolution and supports new strategies to enhance forage quality.</title>
        <authorList>
            <person name="Carballo J."/>
            <person name="Santos B.A.C.M."/>
            <person name="Zappacosta D."/>
            <person name="Garbus I."/>
            <person name="Selva J.P."/>
            <person name="Gallo C.A."/>
            <person name="Diaz A."/>
            <person name="Albertini E."/>
            <person name="Caccamo M."/>
            <person name="Echenique V."/>
        </authorList>
    </citation>
    <scope>NUCLEOTIDE SEQUENCE [LARGE SCALE GENOMIC DNA]</scope>
    <source>
        <strain evidence="3">cv. Victoria</strain>
        <tissue evidence="2">Leaf</tissue>
    </source>
</reference>
<dbReference type="InterPro" id="IPR046533">
    <property type="entry name" value="DUF6598"/>
</dbReference>
<dbReference type="PANTHER" id="PTHR33065">
    <property type="entry name" value="OS07G0486400 PROTEIN"/>
    <property type="match status" value="1"/>
</dbReference>
<feature type="domain" description="DUF6598" evidence="1">
    <location>
        <begin position="1"/>
        <end position="59"/>
    </location>
</feature>
<evidence type="ECO:0000313" key="3">
    <source>
        <dbReference type="Proteomes" id="UP000324897"/>
    </source>
</evidence>
<accession>A0A5J9UIC8</accession>
<dbReference type="PANTHER" id="PTHR33065:SF88">
    <property type="entry name" value="OS11G0104220 PROTEIN"/>
    <property type="match status" value="1"/>
</dbReference>
<name>A0A5J9UIC8_9POAL</name>
<evidence type="ECO:0000259" key="1">
    <source>
        <dbReference type="Pfam" id="PF20241"/>
    </source>
</evidence>
<organism evidence="2 3">
    <name type="scientific">Eragrostis curvula</name>
    <name type="common">weeping love grass</name>
    <dbReference type="NCBI Taxonomy" id="38414"/>
    <lineage>
        <taxon>Eukaryota</taxon>
        <taxon>Viridiplantae</taxon>
        <taxon>Streptophyta</taxon>
        <taxon>Embryophyta</taxon>
        <taxon>Tracheophyta</taxon>
        <taxon>Spermatophyta</taxon>
        <taxon>Magnoliopsida</taxon>
        <taxon>Liliopsida</taxon>
        <taxon>Poales</taxon>
        <taxon>Poaceae</taxon>
        <taxon>PACMAD clade</taxon>
        <taxon>Chloridoideae</taxon>
        <taxon>Eragrostideae</taxon>
        <taxon>Eragrostidinae</taxon>
        <taxon>Eragrostis</taxon>
    </lineage>
</organism>
<dbReference type="EMBL" id="RWGY01000026">
    <property type="protein sequence ID" value="TVU22978.1"/>
    <property type="molecule type" value="Genomic_DNA"/>
</dbReference>
<comment type="caution">
    <text evidence="2">The sequence shown here is derived from an EMBL/GenBank/DDBJ whole genome shotgun (WGS) entry which is preliminary data.</text>
</comment>
<dbReference type="AlphaFoldDB" id="A0A5J9UIC8"/>
<proteinExistence type="predicted"/>
<gene>
    <name evidence="2" type="ORF">EJB05_32703</name>
</gene>
<dbReference type="Gramene" id="TVU22978">
    <property type="protein sequence ID" value="TVU22978"/>
    <property type="gene ID" value="EJB05_32703"/>
</dbReference>
<dbReference type="Proteomes" id="UP000324897">
    <property type="component" value="Unassembled WGS sequence"/>
</dbReference>
<feature type="non-terminal residue" evidence="2">
    <location>
        <position position="1"/>
    </location>
</feature>
<dbReference type="OrthoDB" id="707571at2759"/>
<sequence>DDTLSLTGPNRALSLSDSISFEFNLKIKGEDTADQDFSKGEIECHGGCGPDNRPRTRSLLTAGTETKLGSGSSVLLTRRIAAVPWGRDLVLNFSVPPSKRKSVSLEHDEEEWTCKLGTYELQVKIIWSGVLLRQRLK</sequence>
<protein>
    <recommendedName>
        <fullName evidence="1">DUF6598 domain-containing protein</fullName>
    </recommendedName>
</protein>
<dbReference type="Pfam" id="PF20241">
    <property type="entry name" value="DUF6598"/>
    <property type="match status" value="1"/>
</dbReference>